<evidence type="ECO:0000313" key="3">
    <source>
        <dbReference type="Proteomes" id="UP000611945"/>
    </source>
</evidence>
<keyword evidence="1" id="KW-0472">Membrane</keyword>
<evidence type="ECO:0000256" key="1">
    <source>
        <dbReference type="SAM" id="Phobius"/>
    </source>
</evidence>
<proteinExistence type="predicted"/>
<name>A0ABR8TKX6_9PSED</name>
<keyword evidence="3" id="KW-1185">Reference proteome</keyword>
<sequence>MNRANARRRLNLIWWGRLALCVLPWLVLAQVDVDWGLPPMAFFIAGLLSLFVTLKFFPAFKRALWAMGQTDADESARWGALQQAQGKGLYWASLPAWMAALGTLSGLEGVACLLLIFGSVMIFILYRIPRQVLLP</sequence>
<evidence type="ECO:0008006" key="4">
    <source>
        <dbReference type="Google" id="ProtNLM"/>
    </source>
</evidence>
<keyword evidence="1" id="KW-1133">Transmembrane helix</keyword>
<dbReference type="Proteomes" id="UP000611945">
    <property type="component" value="Unassembled WGS sequence"/>
</dbReference>
<gene>
    <name evidence="2" type="ORF">H9642_01935</name>
</gene>
<feature type="transmembrane region" description="Helical" evidence="1">
    <location>
        <begin position="39"/>
        <end position="57"/>
    </location>
</feature>
<accession>A0ABR8TKX6</accession>
<evidence type="ECO:0000313" key="2">
    <source>
        <dbReference type="EMBL" id="MBD7975944.1"/>
    </source>
</evidence>
<keyword evidence="1" id="KW-0812">Transmembrane</keyword>
<comment type="caution">
    <text evidence="2">The sequence shown here is derived from an EMBL/GenBank/DDBJ whole genome shotgun (WGS) entry which is preliminary data.</text>
</comment>
<dbReference type="RefSeq" id="WP_251834726.1">
    <property type="nucleotide sequence ID" value="NZ_JACSQG010000001.1"/>
</dbReference>
<reference evidence="2 3" key="1">
    <citation type="submission" date="2020-08" db="EMBL/GenBank/DDBJ databases">
        <title>A Genomic Blueprint of the Chicken Gut Microbiome.</title>
        <authorList>
            <person name="Gilroy R."/>
            <person name="Ravi A."/>
            <person name="Getino M."/>
            <person name="Pursley I."/>
            <person name="Horton D.L."/>
            <person name="Alikhan N.-F."/>
            <person name="Baker D."/>
            <person name="Gharbi K."/>
            <person name="Hall N."/>
            <person name="Watson M."/>
            <person name="Adriaenssens E.M."/>
            <person name="Foster-Nyarko E."/>
            <person name="Jarju S."/>
            <person name="Secka A."/>
            <person name="Antonio M."/>
            <person name="Oren A."/>
            <person name="Chaudhuri R."/>
            <person name="La Ragione R.M."/>
            <person name="Hildebrand F."/>
            <person name="Pallen M.J."/>
        </authorList>
    </citation>
    <scope>NUCLEOTIDE SEQUENCE [LARGE SCALE GENOMIC DNA]</scope>
    <source>
        <strain evidence="2 3">Sa2CUA2</strain>
    </source>
</reference>
<protein>
    <recommendedName>
        <fullName evidence="4">MFS transporter</fullName>
    </recommendedName>
</protein>
<organism evidence="2 3">
    <name type="scientific">Serpens gallinarum</name>
    <dbReference type="NCBI Taxonomy" id="2763075"/>
    <lineage>
        <taxon>Bacteria</taxon>
        <taxon>Pseudomonadati</taxon>
        <taxon>Pseudomonadota</taxon>
        <taxon>Gammaproteobacteria</taxon>
        <taxon>Pseudomonadales</taxon>
        <taxon>Pseudomonadaceae</taxon>
        <taxon>Pseudomonas</taxon>
    </lineage>
</organism>
<dbReference type="EMBL" id="JACSQG010000001">
    <property type="protein sequence ID" value="MBD7975944.1"/>
    <property type="molecule type" value="Genomic_DNA"/>
</dbReference>
<feature type="transmembrane region" description="Helical" evidence="1">
    <location>
        <begin position="97"/>
        <end position="126"/>
    </location>
</feature>